<dbReference type="AlphaFoldDB" id="A0A168DZU2"/>
<feature type="DNA-binding region" description="H-T-H motif" evidence="2">
    <location>
        <begin position="50"/>
        <end position="69"/>
    </location>
</feature>
<protein>
    <submittedName>
        <fullName evidence="4">Fatty acid metabolism regulator protein</fullName>
    </submittedName>
</protein>
<gene>
    <name evidence="4" type="primary">fadR_1</name>
    <name evidence="4" type="ORF">CLMAG_05360</name>
</gene>
<organism evidence="4 5">
    <name type="scientific">Clostridium magnum DSM 2767</name>
    <dbReference type="NCBI Taxonomy" id="1121326"/>
    <lineage>
        <taxon>Bacteria</taxon>
        <taxon>Bacillati</taxon>
        <taxon>Bacillota</taxon>
        <taxon>Clostridia</taxon>
        <taxon>Eubacteriales</taxon>
        <taxon>Clostridiaceae</taxon>
        <taxon>Clostridium</taxon>
    </lineage>
</organism>
<keyword evidence="5" id="KW-1185">Reference proteome</keyword>
<evidence type="ECO:0000259" key="3">
    <source>
        <dbReference type="PROSITE" id="PS50977"/>
    </source>
</evidence>
<dbReference type="PANTHER" id="PTHR30055">
    <property type="entry name" value="HTH-TYPE TRANSCRIPTIONAL REGULATOR RUTR"/>
    <property type="match status" value="1"/>
</dbReference>
<evidence type="ECO:0000256" key="1">
    <source>
        <dbReference type="ARBA" id="ARBA00023125"/>
    </source>
</evidence>
<dbReference type="RefSeq" id="WP_066617575.1">
    <property type="nucleotide sequence ID" value="NZ_FQXL01000024.1"/>
</dbReference>
<dbReference type="InterPro" id="IPR001647">
    <property type="entry name" value="HTH_TetR"/>
</dbReference>
<dbReference type="InterPro" id="IPR036271">
    <property type="entry name" value="Tet_transcr_reg_TetR-rel_C_sf"/>
</dbReference>
<dbReference type="PANTHER" id="PTHR30055:SF222">
    <property type="entry name" value="REGULATORY PROTEIN"/>
    <property type="match status" value="1"/>
</dbReference>
<dbReference type="PATRIC" id="fig|1121326.3.peg.492"/>
<dbReference type="InterPro" id="IPR009057">
    <property type="entry name" value="Homeodomain-like_sf"/>
</dbReference>
<keyword evidence="1 2" id="KW-0238">DNA-binding</keyword>
<dbReference type="SUPFAM" id="SSF46689">
    <property type="entry name" value="Homeodomain-like"/>
    <property type="match status" value="1"/>
</dbReference>
<dbReference type="Proteomes" id="UP000076603">
    <property type="component" value="Unassembled WGS sequence"/>
</dbReference>
<dbReference type="Gene3D" id="1.10.10.60">
    <property type="entry name" value="Homeodomain-like"/>
    <property type="match status" value="1"/>
</dbReference>
<name>A0A168DZU2_9CLOT</name>
<dbReference type="EMBL" id="LWAE01000001">
    <property type="protein sequence ID" value="KZL93490.1"/>
    <property type="molecule type" value="Genomic_DNA"/>
</dbReference>
<reference evidence="4 5" key="1">
    <citation type="submission" date="2016-04" db="EMBL/GenBank/DDBJ databases">
        <title>Genome sequence of Clostridium magnum DSM 2767.</title>
        <authorList>
            <person name="Poehlein A."/>
            <person name="Uhlig R."/>
            <person name="Fischer R."/>
            <person name="Bahl H."/>
            <person name="Daniel R."/>
        </authorList>
    </citation>
    <scope>NUCLEOTIDE SEQUENCE [LARGE SCALE GENOMIC DNA]</scope>
    <source>
        <strain evidence="4 5">DSM 2767</strain>
    </source>
</reference>
<evidence type="ECO:0000256" key="2">
    <source>
        <dbReference type="PROSITE-ProRule" id="PRU00335"/>
    </source>
</evidence>
<dbReference type="InterPro" id="IPR050109">
    <property type="entry name" value="HTH-type_TetR-like_transc_reg"/>
</dbReference>
<evidence type="ECO:0000313" key="4">
    <source>
        <dbReference type="EMBL" id="KZL93490.1"/>
    </source>
</evidence>
<dbReference type="PROSITE" id="PS50977">
    <property type="entry name" value="HTH_TETR_2"/>
    <property type="match status" value="1"/>
</dbReference>
<dbReference type="Gene3D" id="1.10.357.10">
    <property type="entry name" value="Tetracycline Repressor, domain 2"/>
    <property type="match status" value="1"/>
</dbReference>
<dbReference type="GO" id="GO:0006355">
    <property type="term" value="P:regulation of DNA-templated transcription"/>
    <property type="evidence" value="ECO:0007669"/>
    <property type="project" value="UniProtKB-ARBA"/>
</dbReference>
<feature type="domain" description="HTH tetR-type" evidence="3">
    <location>
        <begin position="27"/>
        <end position="87"/>
    </location>
</feature>
<dbReference type="STRING" id="1121326.CLMAG_05360"/>
<dbReference type="Pfam" id="PF00440">
    <property type="entry name" value="TetR_N"/>
    <property type="match status" value="1"/>
</dbReference>
<comment type="caution">
    <text evidence="4">The sequence shown here is derived from an EMBL/GenBank/DDBJ whole genome shotgun (WGS) entry which is preliminary data.</text>
</comment>
<dbReference type="SUPFAM" id="SSF48498">
    <property type="entry name" value="Tetracyclin repressor-like, C-terminal domain"/>
    <property type="match status" value="1"/>
</dbReference>
<dbReference type="OrthoDB" id="9780824at2"/>
<proteinExistence type="predicted"/>
<evidence type="ECO:0000313" key="5">
    <source>
        <dbReference type="Proteomes" id="UP000076603"/>
    </source>
</evidence>
<sequence>MSSNIPEDKDSLERFLFDENFSEEDITKRQWQIINAATKIFAEKGFEGARTSEIAKEADVAEGTIFRYYKTKKDILMGLVLPLIIKFFRPLILKSAEQIVQNEADKAIEEVLQSLFLDRLDLIENNLPLVKTVFIESSYHPELLNIVQNEIGAKIIPFISAFIEDNIKNDNFREIDPLVITRTLMSLLMGYIVFTNIFPETFKIESDEDEIKKIIDIFLHGAGNKNSRIEEA</sequence>
<dbReference type="PRINTS" id="PR00455">
    <property type="entry name" value="HTHTETR"/>
</dbReference>
<accession>A0A168DZU2</accession>
<dbReference type="GO" id="GO:0003677">
    <property type="term" value="F:DNA binding"/>
    <property type="evidence" value="ECO:0007669"/>
    <property type="project" value="UniProtKB-UniRule"/>
</dbReference>